<dbReference type="RefSeq" id="WP_213245280.1">
    <property type="nucleotide sequence ID" value="NZ_CP045806.1"/>
</dbReference>
<reference evidence="1" key="1">
    <citation type="journal article" date="2021" name="Nat. Microbiol.">
        <title>Cocultivation of an ultrasmall environmental parasitic bacterium with lytic ability against bacteria associated with wastewater foams.</title>
        <authorList>
            <person name="Batinovic S."/>
            <person name="Rose J.J.A."/>
            <person name="Ratcliffe J."/>
            <person name="Seviour R.J."/>
            <person name="Petrovski S."/>
        </authorList>
    </citation>
    <scope>NUCLEOTIDE SEQUENCE</scope>
    <source>
        <strain evidence="1">CON9</strain>
    </source>
</reference>
<protein>
    <submittedName>
        <fullName evidence="1">Uncharacterized protein</fullName>
    </submittedName>
</protein>
<sequence>MPGVVDVDVMDRRFGDPYYLRMGGLMVDDSIAPVADRAEYAKGLAEALSGELGVHVATADDYDSGDVFYPSGVNTG</sequence>
<organism evidence="1 2">
    <name type="scientific">Gordonia pseudamarae</name>
    <dbReference type="NCBI Taxonomy" id="2831662"/>
    <lineage>
        <taxon>Bacteria</taxon>
        <taxon>Bacillati</taxon>
        <taxon>Actinomycetota</taxon>
        <taxon>Actinomycetes</taxon>
        <taxon>Mycobacteriales</taxon>
        <taxon>Gordoniaceae</taxon>
        <taxon>Gordonia</taxon>
    </lineage>
</organism>
<proteinExistence type="predicted"/>
<dbReference type="Proteomes" id="UP001059836">
    <property type="component" value="Chromosome"/>
</dbReference>
<accession>A0ABX6IM56</accession>
<gene>
    <name evidence="1" type="ORF">GII31_21040</name>
</gene>
<keyword evidence="2" id="KW-1185">Reference proteome</keyword>
<name>A0ABX6IM56_9ACTN</name>
<evidence type="ECO:0000313" key="2">
    <source>
        <dbReference type="Proteomes" id="UP001059836"/>
    </source>
</evidence>
<dbReference type="EMBL" id="CP045809">
    <property type="protein sequence ID" value="QHN37013.1"/>
    <property type="molecule type" value="Genomic_DNA"/>
</dbReference>
<evidence type="ECO:0000313" key="1">
    <source>
        <dbReference type="EMBL" id="QHN37013.1"/>
    </source>
</evidence>